<gene>
    <name evidence="1" type="ORF">BpHYR1_026398</name>
</gene>
<evidence type="ECO:0000313" key="1">
    <source>
        <dbReference type="EMBL" id="RNA18566.1"/>
    </source>
</evidence>
<protein>
    <submittedName>
        <fullName evidence="1">Uncharacterized protein</fullName>
    </submittedName>
</protein>
<accession>A0A3M7R4U6</accession>
<sequence length="61" mass="7257">MRCVSDRNAVTNDFQRVVYNYVLGHEENGAYMKSLKTHVKLFVTFRILIVPDYLNKMNKFE</sequence>
<proteinExistence type="predicted"/>
<dbReference type="Proteomes" id="UP000276133">
    <property type="component" value="Unassembled WGS sequence"/>
</dbReference>
<organism evidence="1 2">
    <name type="scientific">Brachionus plicatilis</name>
    <name type="common">Marine rotifer</name>
    <name type="synonym">Brachionus muelleri</name>
    <dbReference type="NCBI Taxonomy" id="10195"/>
    <lineage>
        <taxon>Eukaryota</taxon>
        <taxon>Metazoa</taxon>
        <taxon>Spiralia</taxon>
        <taxon>Gnathifera</taxon>
        <taxon>Rotifera</taxon>
        <taxon>Eurotatoria</taxon>
        <taxon>Monogononta</taxon>
        <taxon>Pseudotrocha</taxon>
        <taxon>Ploima</taxon>
        <taxon>Brachionidae</taxon>
        <taxon>Brachionus</taxon>
    </lineage>
</organism>
<reference evidence="1 2" key="1">
    <citation type="journal article" date="2018" name="Sci. Rep.">
        <title>Genomic signatures of local adaptation to the degree of environmental predictability in rotifers.</title>
        <authorList>
            <person name="Franch-Gras L."/>
            <person name="Hahn C."/>
            <person name="Garcia-Roger E.M."/>
            <person name="Carmona M.J."/>
            <person name="Serra M."/>
            <person name="Gomez A."/>
        </authorList>
    </citation>
    <scope>NUCLEOTIDE SEQUENCE [LARGE SCALE GENOMIC DNA]</scope>
    <source>
        <strain evidence="1">HYR1</strain>
    </source>
</reference>
<dbReference type="EMBL" id="REGN01004216">
    <property type="protein sequence ID" value="RNA18566.1"/>
    <property type="molecule type" value="Genomic_DNA"/>
</dbReference>
<dbReference type="AlphaFoldDB" id="A0A3M7R4U6"/>
<name>A0A3M7R4U6_BRAPC</name>
<evidence type="ECO:0000313" key="2">
    <source>
        <dbReference type="Proteomes" id="UP000276133"/>
    </source>
</evidence>
<keyword evidence="2" id="KW-1185">Reference proteome</keyword>
<comment type="caution">
    <text evidence="1">The sequence shown here is derived from an EMBL/GenBank/DDBJ whole genome shotgun (WGS) entry which is preliminary data.</text>
</comment>